<dbReference type="InterPro" id="IPR013078">
    <property type="entry name" value="His_Pase_superF_clade-1"/>
</dbReference>
<dbReference type="CDD" id="cd07067">
    <property type="entry name" value="HP_PGM_like"/>
    <property type="match status" value="1"/>
</dbReference>
<gene>
    <name evidence="1" type="ORF">GCM10023350_30690</name>
</gene>
<dbReference type="PANTHER" id="PTHR48100:SF1">
    <property type="entry name" value="HISTIDINE PHOSPHATASE FAMILY PROTEIN-RELATED"/>
    <property type="match status" value="1"/>
</dbReference>
<comment type="caution">
    <text evidence="1">The sequence shown here is derived from an EMBL/GenBank/DDBJ whole genome shotgun (WGS) entry which is preliminary data.</text>
</comment>
<keyword evidence="2" id="KW-1185">Reference proteome</keyword>
<evidence type="ECO:0000313" key="1">
    <source>
        <dbReference type="EMBL" id="GAA4743825.1"/>
    </source>
</evidence>
<dbReference type="Pfam" id="PF00300">
    <property type="entry name" value="His_Phos_1"/>
    <property type="match status" value="1"/>
</dbReference>
<proteinExistence type="predicted"/>
<dbReference type="SUPFAM" id="SSF53254">
    <property type="entry name" value="Phosphoglycerate mutase-like"/>
    <property type="match status" value="1"/>
</dbReference>
<dbReference type="InterPro" id="IPR050275">
    <property type="entry name" value="PGM_Phosphatase"/>
</dbReference>
<accession>A0ABP8Z1K7</accession>
<dbReference type="Gene3D" id="3.40.50.1240">
    <property type="entry name" value="Phosphoglycerate mutase-like"/>
    <property type="match status" value="1"/>
</dbReference>
<evidence type="ECO:0000313" key="2">
    <source>
        <dbReference type="Proteomes" id="UP001499882"/>
    </source>
</evidence>
<reference evidence="2" key="1">
    <citation type="journal article" date="2019" name="Int. J. Syst. Evol. Microbiol.">
        <title>The Global Catalogue of Microorganisms (GCM) 10K type strain sequencing project: providing services to taxonomists for standard genome sequencing and annotation.</title>
        <authorList>
            <consortium name="The Broad Institute Genomics Platform"/>
            <consortium name="The Broad Institute Genome Sequencing Center for Infectious Disease"/>
            <person name="Wu L."/>
            <person name="Ma J."/>
        </authorList>
    </citation>
    <scope>NUCLEOTIDE SEQUENCE [LARGE SCALE GENOMIC DNA]</scope>
    <source>
        <strain evidence="2">JCM 18532</strain>
    </source>
</reference>
<dbReference type="PANTHER" id="PTHR48100">
    <property type="entry name" value="BROAD-SPECIFICITY PHOSPHATASE YOR283W-RELATED"/>
    <property type="match status" value="1"/>
</dbReference>
<dbReference type="EMBL" id="BAABKN010000019">
    <property type="protein sequence ID" value="GAA4743825.1"/>
    <property type="molecule type" value="Genomic_DNA"/>
</dbReference>
<evidence type="ECO:0008006" key="3">
    <source>
        <dbReference type="Google" id="ProtNLM"/>
    </source>
</evidence>
<dbReference type="SMART" id="SM00855">
    <property type="entry name" value="PGAM"/>
    <property type="match status" value="1"/>
</dbReference>
<organism evidence="1 2">
    <name type="scientific">Nocardioides endophyticus</name>
    <dbReference type="NCBI Taxonomy" id="1353775"/>
    <lineage>
        <taxon>Bacteria</taxon>
        <taxon>Bacillati</taxon>
        <taxon>Actinomycetota</taxon>
        <taxon>Actinomycetes</taxon>
        <taxon>Propionibacteriales</taxon>
        <taxon>Nocardioidaceae</taxon>
        <taxon>Nocardioides</taxon>
    </lineage>
</organism>
<sequence length="230" mass="25605">MGNLADTAAREAQAEHLDLDQRDADVKLSPTGRDQADAVAAWVSGLDEAELPSTVLSSPYRRAAETAERAMRKRGIEVVYDERLRERDLGIFDGLTGYGIRAQHPDEAARRKKLGKFYYQPPSGESWADVVLRVRSLLADLRHGYDDEHIWMFTHQAVIMSFRYALEGLDEKSLLDIDRRVQIPNASFTRFYRAGNVLELDVFADTAAVDAAGTERTAEASSTRSGDVSA</sequence>
<protein>
    <recommendedName>
        <fullName evidence="3">Histidine phosphatase family protein</fullName>
    </recommendedName>
</protein>
<name>A0ABP8Z1K7_9ACTN</name>
<dbReference type="Proteomes" id="UP001499882">
    <property type="component" value="Unassembled WGS sequence"/>
</dbReference>
<dbReference type="InterPro" id="IPR029033">
    <property type="entry name" value="His_PPase_superfam"/>
</dbReference>